<reference evidence="5" key="1">
    <citation type="submission" date="2024-05" db="EMBL/GenBank/DDBJ databases">
        <authorList>
            <person name="Cai S.Y."/>
            <person name="Jin L.M."/>
            <person name="Li H.R."/>
        </authorList>
    </citation>
    <scope>NUCLEOTIDE SEQUENCE</scope>
    <source>
        <strain evidence="5">A5-74</strain>
    </source>
</reference>
<dbReference type="InterPro" id="IPR025997">
    <property type="entry name" value="SBP_2_dom"/>
</dbReference>
<evidence type="ECO:0000313" key="5">
    <source>
        <dbReference type="EMBL" id="XCG64420.1"/>
    </source>
</evidence>
<dbReference type="Gene3D" id="3.40.50.2300">
    <property type="match status" value="2"/>
</dbReference>
<sequence length="422" mass="42499">MTRSRRFTALAAAGLATALVLTACTKKNDSTTNTSAAAPATTSAAAPSSESSSAPAETSASETGGASSSETGGASSSDTSAPSESSSEATGSSSEATGSSSDATGSSSAGGGGAPTKASKNFKIAFVPKLQGIPYFEAMNAGGKKAATDLGVTWLYQGPTTADAAQQAQIARSYIQQKVDALFVAPNDPDSMGPVLSQAGGAGIKVGTSDTDAPDSARQVFVSQASTEGIGTALTDSLLKAMGGKGKYAIVSCGETAQNLNSWIKVQQQVTKDKYPDAEIVDIVYAGEDQSKAATLATDLMTAHPDLTGLVGECTSSAPGVAQAVKDAGKIGTVFTVGLGTPLSMAPYLKDGSSSASILWDVAGLGYLTVWAGVQLAEGNEIDAKPQVSADLPDVSYDNATKVLLLGPPLELTKDNVDQYQY</sequence>
<feature type="compositionally biased region" description="Low complexity" evidence="2">
    <location>
        <begin position="27"/>
        <end position="107"/>
    </location>
</feature>
<protein>
    <submittedName>
        <fullName evidence="5">Autoinducer 2 ABC transporter substrate-binding protein</fullName>
    </submittedName>
</protein>
<evidence type="ECO:0000256" key="2">
    <source>
        <dbReference type="SAM" id="MobiDB-lite"/>
    </source>
</evidence>
<feature type="chain" id="PRO_5043403514" evidence="3">
    <location>
        <begin position="24"/>
        <end position="422"/>
    </location>
</feature>
<accession>A0AAU8DQF3</accession>
<dbReference type="PROSITE" id="PS51257">
    <property type="entry name" value="PROKAR_LIPOPROTEIN"/>
    <property type="match status" value="1"/>
</dbReference>
<dbReference type="PANTHER" id="PTHR30036">
    <property type="entry name" value="D-XYLOSE-BINDING PERIPLASMIC PROTEIN"/>
    <property type="match status" value="1"/>
</dbReference>
<keyword evidence="3" id="KW-0732">Signal</keyword>
<organism evidence="5">
    <name type="scientific">Nakamurella sp. A5-74</name>
    <dbReference type="NCBI Taxonomy" id="3158264"/>
    <lineage>
        <taxon>Bacteria</taxon>
        <taxon>Bacillati</taxon>
        <taxon>Actinomycetota</taxon>
        <taxon>Actinomycetes</taxon>
        <taxon>Nakamurellales</taxon>
        <taxon>Nakamurellaceae</taxon>
        <taxon>Nakamurella</taxon>
    </lineage>
</organism>
<feature type="signal peptide" evidence="3">
    <location>
        <begin position="1"/>
        <end position="23"/>
    </location>
</feature>
<evidence type="ECO:0000256" key="3">
    <source>
        <dbReference type="SAM" id="SignalP"/>
    </source>
</evidence>
<gene>
    <name evidence="5" type="ORF">ABLG96_03500</name>
</gene>
<proteinExistence type="predicted"/>
<dbReference type="RefSeq" id="WP_353650033.1">
    <property type="nucleotide sequence ID" value="NZ_CP159218.1"/>
</dbReference>
<dbReference type="GO" id="GO:0030246">
    <property type="term" value="F:carbohydrate binding"/>
    <property type="evidence" value="ECO:0007669"/>
    <property type="project" value="TreeGrafter"/>
</dbReference>
<dbReference type="Pfam" id="PF13407">
    <property type="entry name" value="Peripla_BP_4"/>
    <property type="match status" value="1"/>
</dbReference>
<dbReference type="AlphaFoldDB" id="A0AAU8DQF3"/>
<dbReference type="InterPro" id="IPR028082">
    <property type="entry name" value="Peripla_BP_I"/>
</dbReference>
<dbReference type="PANTHER" id="PTHR30036:SF8">
    <property type="entry name" value="ABC-TYPE SUGAR TRANSPORT SYSTEM PERIPLASMIC COMPONENT-LIKE PROTEIN"/>
    <property type="match status" value="1"/>
</dbReference>
<evidence type="ECO:0000259" key="4">
    <source>
        <dbReference type="Pfam" id="PF13407"/>
    </source>
</evidence>
<feature type="region of interest" description="Disordered" evidence="2">
    <location>
        <begin position="27"/>
        <end position="115"/>
    </location>
</feature>
<feature type="domain" description="Periplasmic binding protein" evidence="4">
    <location>
        <begin position="124"/>
        <end position="381"/>
    </location>
</feature>
<dbReference type="SUPFAM" id="SSF53822">
    <property type="entry name" value="Periplasmic binding protein-like I"/>
    <property type="match status" value="1"/>
</dbReference>
<dbReference type="CDD" id="cd06302">
    <property type="entry name" value="PBP1_LsrB_Quorum_Sensing-like"/>
    <property type="match status" value="1"/>
</dbReference>
<dbReference type="GO" id="GO:0030288">
    <property type="term" value="C:outer membrane-bounded periplasmic space"/>
    <property type="evidence" value="ECO:0007669"/>
    <property type="project" value="TreeGrafter"/>
</dbReference>
<dbReference type="EMBL" id="CP159218">
    <property type="protein sequence ID" value="XCG64420.1"/>
    <property type="molecule type" value="Genomic_DNA"/>
</dbReference>
<comment type="subcellular location">
    <subcellularLocation>
        <location evidence="1">Cell envelope</location>
    </subcellularLocation>
</comment>
<name>A0AAU8DQF3_9ACTN</name>
<evidence type="ECO:0000256" key="1">
    <source>
        <dbReference type="ARBA" id="ARBA00004196"/>
    </source>
</evidence>
<dbReference type="InterPro" id="IPR050555">
    <property type="entry name" value="Bact_Solute-Bind_Prot2"/>
</dbReference>